<dbReference type="InterPro" id="IPR002669">
    <property type="entry name" value="UreD"/>
</dbReference>
<reference evidence="5 6" key="1">
    <citation type="submission" date="2019-02" db="EMBL/GenBank/DDBJ databases">
        <title>Prokaryotic population dynamics and viral predation in marine succession experiment using metagenomics: the confinement effect.</title>
        <authorList>
            <person name="Haro-Moreno J.M."/>
            <person name="Rodriguez-Valera F."/>
            <person name="Lopez-Perez M."/>
        </authorList>
    </citation>
    <scope>NUCLEOTIDE SEQUENCE [LARGE SCALE GENOMIC DNA]</scope>
    <source>
        <strain evidence="5">MED-G157</strain>
    </source>
</reference>
<keyword evidence="2 4" id="KW-0996">Nickel insertion</keyword>
<keyword evidence="3 4" id="KW-0143">Chaperone</keyword>
<comment type="caution">
    <text evidence="5">The sequence shown here is derived from an EMBL/GenBank/DDBJ whole genome shotgun (WGS) entry which is preliminary data.</text>
</comment>
<keyword evidence="4" id="KW-0963">Cytoplasm</keyword>
<sequence>MKSRAWRANLDLRFRYDGVRTIIDRRKHFGPLRIQKPFYPPDGACHAYILHPPGGLAGGDELEISVEVENQASVLITTPASSKFYRSKGPLTRVSNKLFVGDDCSLEWLPQDTVLFGGSHLAQSTVINATPQSRFLVWEISSIGRPASGDNYESGDLDQFFQIYIDGKPRLIERQRWSAGDSILSSAWGLNGKTAFGSLYGFPANVEVLRYSREILNKDGFTQIAATLIDGILVIRGITMDAVELKNAFISIWCQLRRLIAQLHPSPPRIWAT</sequence>
<evidence type="ECO:0000256" key="2">
    <source>
        <dbReference type="ARBA" id="ARBA00022988"/>
    </source>
</evidence>
<dbReference type="Pfam" id="PF01774">
    <property type="entry name" value="UreD"/>
    <property type="match status" value="1"/>
</dbReference>
<dbReference type="Proteomes" id="UP000316199">
    <property type="component" value="Unassembled WGS sequence"/>
</dbReference>
<accession>A0A520S054</accession>
<evidence type="ECO:0000256" key="4">
    <source>
        <dbReference type="HAMAP-Rule" id="MF_01384"/>
    </source>
</evidence>
<evidence type="ECO:0000313" key="5">
    <source>
        <dbReference type="EMBL" id="RZO75847.1"/>
    </source>
</evidence>
<comment type="subcellular location">
    <subcellularLocation>
        <location evidence="4">Cytoplasm</location>
    </subcellularLocation>
</comment>
<proteinExistence type="inferred from homology"/>
<comment type="similarity">
    <text evidence="1 4">Belongs to the UreD family.</text>
</comment>
<dbReference type="GO" id="GO:0005737">
    <property type="term" value="C:cytoplasm"/>
    <property type="evidence" value="ECO:0007669"/>
    <property type="project" value="UniProtKB-SubCell"/>
</dbReference>
<gene>
    <name evidence="4" type="primary">ureD</name>
    <name evidence="5" type="ORF">EVA68_05885</name>
</gene>
<dbReference type="HAMAP" id="MF_01384">
    <property type="entry name" value="UreD"/>
    <property type="match status" value="1"/>
</dbReference>
<evidence type="ECO:0000313" key="6">
    <source>
        <dbReference type="Proteomes" id="UP000316199"/>
    </source>
</evidence>
<dbReference type="GO" id="GO:0016151">
    <property type="term" value="F:nickel cation binding"/>
    <property type="evidence" value="ECO:0007669"/>
    <property type="project" value="UniProtKB-UniRule"/>
</dbReference>
<dbReference type="AlphaFoldDB" id="A0A520S054"/>
<dbReference type="PANTHER" id="PTHR33643:SF1">
    <property type="entry name" value="UREASE ACCESSORY PROTEIN D"/>
    <property type="match status" value="1"/>
</dbReference>
<protein>
    <recommendedName>
        <fullName evidence="4">Urease accessory protein UreD</fullName>
    </recommendedName>
</protein>
<evidence type="ECO:0000256" key="1">
    <source>
        <dbReference type="ARBA" id="ARBA00007177"/>
    </source>
</evidence>
<dbReference type="PANTHER" id="PTHR33643">
    <property type="entry name" value="UREASE ACCESSORY PROTEIN D"/>
    <property type="match status" value="1"/>
</dbReference>
<comment type="subunit">
    <text evidence="4">UreD, UreF and UreG form a complex that acts as a GTP-hydrolysis-dependent molecular chaperone, activating the urease apoprotein by helping to assemble the nickel containing metallocenter of UreC. The UreE protein probably delivers the nickel.</text>
</comment>
<comment type="function">
    <text evidence="4">Required for maturation of urease via the functional incorporation of the urease nickel metallocenter.</text>
</comment>
<evidence type="ECO:0000256" key="3">
    <source>
        <dbReference type="ARBA" id="ARBA00023186"/>
    </source>
</evidence>
<dbReference type="EMBL" id="SHAG01000023">
    <property type="protein sequence ID" value="RZO75847.1"/>
    <property type="molecule type" value="Genomic_DNA"/>
</dbReference>
<organism evidence="5 6">
    <name type="scientific">OM182 bacterium</name>
    <dbReference type="NCBI Taxonomy" id="2510334"/>
    <lineage>
        <taxon>Bacteria</taxon>
        <taxon>Pseudomonadati</taxon>
        <taxon>Pseudomonadota</taxon>
        <taxon>Gammaproteobacteria</taxon>
        <taxon>OMG group</taxon>
        <taxon>OM182 clade</taxon>
    </lineage>
</organism>
<name>A0A520S054_9GAMM</name>